<evidence type="ECO:0000256" key="2">
    <source>
        <dbReference type="SAM" id="Phobius"/>
    </source>
</evidence>
<feature type="transmembrane region" description="Helical" evidence="2">
    <location>
        <begin position="112"/>
        <end position="136"/>
    </location>
</feature>
<evidence type="ECO:0000313" key="3">
    <source>
        <dbReference type="EMBL" id="CCD26556.1"/>
    </source>
</evidence>
<dbReference type="GO" id="GO:0031505">
    <property type="term" value="P:fungal-type cell wall organization"/>
    <property type="evidence" value="ECO:0007669"/>
    <property type="project" value="EnsemblFungi"/>
</dbReference>
<dbReference type="GO" id="GO:0006897">
    <property type="term" value="P:endocytosis"/>
    <property type="evidence" value="ECO:0007669"/>
    <property type="project" value="TreeGrafter"/>
</dbReference>
<keyword evidence="4" id="KW-1185">Reference proteome</keyword>
<evidence type="ECO:0000313" key="4">
    <source>
        <dbReference type="Proteomes" id="UP000000689"/>
    </source>
</evidence>
<dbReference type="GeneID" id="11496086"/>
<evidence type="ECO:0000256" key="1">
    <source>
        <dbReference type="SAM" id="MobiDB-lite"/>
    </source>
</evidence>
<dbReference type="GO" id="GO:0030437">
    <property type="term" value="P:ascospore formation"/>
    <property type="evidence" value="ECO:0007669"/>
    <property type="project" value="EnsemblFungi"/>
</dbReference>
<dbReference type="RefSeq" id="XP_003671799.1">
    <property type="nucleotide sequence ID" value="XM_003671751.1"/>
</dbReference>
<dbReference type="GO" id="GO:0005886">
    <property type="term" value="C:plasma membrane"/>
    <property type="evidence" value="ECO:0007669"/>
    <property type="project" value="InterPro"/>
</dbReference>
<dbReference type="PANTHER" id="PTHR36414">
    <property type="entry name" value="PROTEIN SUR7"/>
    <property type="match status" value="1"/>
</dbReference>
<keyword evidence="2" id="KW-0812">Transmembrane</keyword>
<dbReference type="PANTHER" id="PTHR36414:SF3">
    <property type="entry name" value="SUR7 FAMILY PROTEIN FMP45"/>
    <property type="match status" value="1"/>
</dbReference>
<proteinExistence type="predicted"/>
<dbReference type="InterPro" id="IPR009571">
    <property type="entry name" value="SUR7/Rim9-like_fungi"/>
</dbReference>
<dbReference type="GO" id="GO:0032185">
    <property type="term" value="P:septin cytoskeleton organization"/>
    <property type="evidence" value="ECO:0007669"/>
    <property type="project" value="TreeGrafter"/>
</dbReference>
<feature type="region of interest" description="Disordered" evidence="1">
    <location>
        <begin position="258"/>
        <end position="277"/>
    </location>
</feature>
<dbReference type="Proteomes" id="UP000000689">
    <property type="component" value="Chromosome 8"/>
</dbReference>
<accession>G0WFJ5</accession>
<feature type="transmembrane region" description="Helical" evidence="2">
    <location>
        <begin position="148"/>
        <end position="169"/>
    </location>
</feature>
<dbReference type="GO" id="GO:0005938">
    <property type="term" value="C:cell cortex"/>
    <property type="evidence" value="ECO:0007669"/>
    <property type="project" value="EnsemblFungi"/>
</dbReference>
<dbReference type="HOGENOM" id="CLU_059603_0_0_1"/>
<dbReference type="GO" id="GO:0030866">
    <property type="term" value="P:cortical actin cytoskeleton organization"/>
    <property type="evidence" value="ECO:0007669"/>
    <property type="project" value="TreeGrafter"/>
</dbReference>
<dbReference type="AlphaFoldDB" id="G0WFJ5"/>
<dbReference type="OrthoDB" id="5419460at2759"/>
<gene>
    <name evidence="3" type="primary">NDAI0H03830</name>
    <name evidence="3" type="ordered locus">NDAI_0H03830</name>
</gene>
<dbReference type="KEGG" id="ndi:NDAI_0H03830"/>
<dbReference type="Pfam" id="PF06687">
    <property type="entry name" value="SUR7"/>
    <property type="match status" value="1"/>
</dbReference>
<keyword evidence="2" id="KW-0472">Membrane</keyword>
<dbReference type="OMA" id="FMWTAVA"/>
<keyword evidence="2" id="KW-1133">Transmembrane helix</keyword>
<dbReference type="GO" id="GO:0045121">
    <property type="term" value="C:membrane raft"/>
    <property type="evidence" value="ECO:0007669"/>
    <property type="project" value="TreeGrafter"/>
</dbReference>
<dbReference type="EMBL" id="HE580274">
    <property type="protein sequence ID" value="CCD26556.1"/>
    <property type="molecule type" value="Genomic_DNA"/>
</dbReference>
<dbReference type="Gene3D" id="1.20.140.150">
    <property type="match status" value="1"/>
</dbReference>
<protein>
    <submittedName>
        <fullName evidence="3">Uncharacterized protein</fullName>
    </submittedName>
</protein>
<dbReference type="eggNOG" id="ENOG502RKFF">
    <property type="taxonomic scope" value="Eukaryota"/>
</dbReference>
<name>G0WFJ5_NAUDC</name>
<feature type="transmembrane region" description="Helical" evidence="2">
    <location>
        <begin position="6"/>
        <end position="27"/>
    </location>
</feature>
<feature type="transmembrane region" description="Helical" evidence="2">
    <location>
        <begin position="190"/>
        <end position="212"/>
    </location>
</feature>
<reference evidence="3 4" key="1">
    <citation type="journal article" date="2011" name="Proc. Natl. Acad. Sci. U.S.A.">
        <title>Evolutionary erosion of yeast sex chromosomes by mating-type switching accidents.</title>
        <authorList>
            <person name="Gordon J.L."/>
            <person name="Armisen D."/>
            <person name="Proux-Wera E."/>
            <person name="Oheigeartaigh S.S."/>
            <person name="Byrne K.P."/>
            <person name="Wolfe K.H."/>
        </authorList>
    </citation>
    <scope>NUCLEOTIDE SEQUENCE [LARGE SCALE GENOMIC DNA]</scope>
    <source>
        <strain evidence="4">ATCC 10597 / BCRC 20456 / CBS 421 / NBRC 0211 / NRRL Y-12639</strain>
    </source>
</reference>
<feature type="compositionally biased region" description="Polar residues" evidence="1">
    <location>
        <begin position="259"/>
        <end position="277"/>
    </location>
</feature>
<sequence>MQFKRFVNPLSFLFLLGAGLLTLILIISGGRDGGILKNFYWFQGDTNGFNNAPSTTRWFNYQYCGYENGQLMDCSSRGAAKPFSPRDNFGSSPNMPSTFLNNRDTYYYLSKVAWAMLLIGTAFTIFTIVPQFISFFLHRNVTNFITMAFSWIAFFFLLLAACLYTGCYVKARKAFHHDDRDAHMGAKNFGFIWASVALMLINSIATTVYAALHKRDNTPTAYDHSNMSYPEYDNSAAEKSTIGSSVFGKKKMFKKTKKQQGYQNNDATMTTNPNQNVVADDGLVTTNPRGEVVQNIPPTV</sequence>
<organism evidence="3 4">
    <name type="scientific">Naumovozyma dairenensis (strain ATCC 10597 / BCRC 20456 / CBS 421 / NBRC 0211 / NRRL Y-12639)</name>
    <name type="common">Saccharomyces dairenensis</name>
    <dbReference type="NCBI Taxonomy" id="1071378"/>
    <lineage>
        <taxon>Eukaryota</taxon>
        <taxon>Fungi</taxon>
        <taxon>Dikarya</taxon>
        <taxon>Ascomycota</taxon>
        <taxon>Saccharomycotina</taxon>
        <taxon>Saccharomycetes</taxon>
        <taxon>Saccharomycetales</taxon>
        <taxon>Saccharomycetaceae</taxon>
        <taxon>Naumovozyma</taxon>
    </lineage>
</organism>